<proteinExistence type="predicted"/>
<gene>
    <name evidence="1" type="ORF">LCGC14_1226080</name>
</gene>
<comment type="caution">
    <text evidence="1">The sequence shown here is derived from an EMBL/GenBank/DDBJ whole genome shotgun (WGS) entry which is preliminary data.</text>
</comment>
<dbReference type="AlphaFoldDB" id="A0A0F9LDV1"/>
<evidence type="ECO:0000313" key="1">
    <source>
        <dbReference type="EMBL" id="KKM91678.1"/>
    </source>
</evidence>
<reference evidence="1" key="1">
    <citation type="journal article" date="2015" name="Nature">
        <title>Complex archaea that bridge the gap between prokaryotes and eukaryotes.</title>
        <authorList>
            <person name="Spang A."/>
            <person name="Saw J.H."/>
            <person name="Jorgensen S.L."/>
            <person name="Zaremba-Niedzwiedzka K."/>
            <person name="Martijn J."/>
            <person name="Lind A.E."/>
            <person name="van Eijk R."/>
            <person name="Schleper C."/>
            <person name="Guy L."/>
            <person name="Ettema T.J."/>
        </authorList>
    </citation>
    <scope>NUCLEOTIDE SEQUENCE</scope>
</reference>
<sequence>MKIFEEIAEEVQKGNSESVEVLTKRLLYA</sequence>
<organism evidence="1">
    <name type="scientific">marine sediment metagenome</name>
    <dbReference type="NCBI Taxonomy" id="412755"/>
    <lineage>
        <taxon>unclassified sequences</taxon>
        <taxon>metagenomes</taxon>
        <taxon>ecological metagenomes</taxon>
    </lineage>
</organism>
<dbReference type="EMBL" id="LAZR01006501">
    <property type="protein sequence ID" value="KKM91678.1"/>
    <property type="molecule type" value="Genomic_DNA"/>
</dbReference>
<accession>A0A0F9LDV1</accession>
<protein>
    <submittedName>
        <fullName evidence="1">Uncharacterized protein</fullName>
    </submittedName>
</protein>
<name>A0A0F9LDV1_9ZZZZ</name>